<dbReference type="InterPro" id="IPR023006">
    <property type="entry name" value="YchJ-like"/>
</dbReference>
<dbReference type="RefSeq" id="WP_330434811.1">
    <property type="nucleotide sequence ID" value="NZ_JAZDUF010000006.1"/>
</dbReference>
<dbReference type="HAMAP" id="MF_00612">
    <property type="entry name" value="UPF0225"/>
    <property type="match status" value="1"/>
</dbReference>
<dbReference type="Pfam" id="PF02810">
    <property type="entry name" value="SEC-C"/>
    <property type="match status" value="1"/>
</dbReference>
<evidence type="ECO:0000256" key="2">
    <source>
        <dbReference type="HAMAP-Rule" id="MF_00612"/>
    </source>
</evidence>
<dbReference type="Proteomes" id="UP001347146">
    <property type="component" value="Unassembled WGS sequence"/>
</dbReference>
<reference evidence="4 5" key="1">
    <citation type="submission" date="2024-01" db="EMBL/GenBank/DDBJ databases">
        <title>Draft genome sequence of Gordonia sp. LSe1-13.</title>
        <authorList>
            <person name="Suphannarot A."/>
            <person name="Mingma R."/>
        </authorList>
    </citation>
    <scope>NUCLEOTIDE SEQUENCE [LARGE SCALE GENOMIC DNA]</scope>
    <source>
        <strain evidence="4 5">LSe1-13</strain>
    </source>
</reference>
<comment type="similarity">
    <text evidence="1 2">Belongs to the UPF0225 family.</text>
</comment>
<gene>
    <name evidence="4" type="ORF">VZC37_19485</name>
</gene>
<dbReference type="InterPro" id="IPR032710">
    <property type="entry name" value="NTF2-like_dom_sf"/>
</dbReference>
<name>A0ABU7MI47_9ACTN</name>
<proteinExistence type="inferred from homology"/>
<dbReference type="InterPro" id="IPR004027">
    <property type="entry name" value="SEC_C_motif"/>
</dbReference>
<keyword evidence="5" id="KW-1185">Reference proteome</keyword>
<evidence type="ECO:0000313" key="5">
    <source>
        <dbReference type="Proteomes" id="UP001347146"/>
    </source>
</evidence>
<protein>
    <recommendedName>
        <fullName evidence="2">UPF0225 protein VZC37_19485</fullName>
    </recommendedName>
</protein>
<comment type="caution">
    <text evidence="4">The sequence shown here is derived from an EMBL/GenBank/DDBJ whole genome shotgun (WGS) entry which is preliminary data.</text>
</comment>
<dbReference type="InterPro" id="IPR048469">
    <property type="entry name" value="YchJ-like_M"/>
</dbReference>
<sequence length="135" mass="15172">MGDVTDESDDTRRCPCTSGLTFGECCGPILAGQRRAATAEALMRSRFTAFATGDRDYILDSWHPRTRPRQLVLDDDTAWYRLDVESTSGGTPFDTTGEVVFTAHFRTPGGREAMRQHSRFEKRDGRWVYVDGVTT</sequence>
<dbReference type="Gene3D" id="3.10.450.50">
    <property type="match status" value="1"/>
</dbReference>
<dbReference type="Pfam" id="PF17775">
    <property type="entry name" value="YchJ_M-like"/>
    <property type="match status" value="1"/>
</dbReference>
<evidence type="ECO:0000256" key="1">
    <source>
        <dbReference type="ARBA" id="ARBA00010839"/>
    </source>
</evidence>
<evidence type="ECO:0000313" key="4">
    <source>
        <dbReference type="EMBL" id="MEE3852533.1"/>
    </source>
</evidence>
<evidence type="ECO:0000259" key="3">
    <source>
        <dbReference type="Pfam" id="PF17775"/>
    </source>
</evidence>
<dbReference type="EMBL" id="JAZDUF010000006">
    <property type="protein sequence ID" value="MEE3852533.1"/>
    <property type="molecule type" value="Genomic_DNA"/>
</dbReference>
<accession>A0ABU7MI47</accession>
<organism evidence="4 5">
    <name type="scientific">Gordonia sesuvii</name>
    <dbReference type="NCBI Taxonomy" id="3116777"/>
    <lineage>
        <taxon>Bacteria</taxon>
        <taxon>Bacillati</taxon>
        <taxon>Actinomycetota</taxon>
        <taxon>Actinomycetes</taxon>
        <taxon>Mycobacteriales</taxon>
        <taxon>Gordoniaceae</taxon>
        <taxon>Gordonia</taxon>
    </lineage>
</organism>
<dbReference type="SUPFAM" id="SSF54427">
    <property type="entry name" value="NTF2-like"/>
    <property type="match status" value="1"/>
</dbReference>
<feature type="domain" description="YchJ-like middle NTF2-like" evidence="3">
    <location>
        <begin position="38"/>
        <end position="132"/>
    </location>
</feature>